<evidence type="ECO:0000313" key="5">
    <source>
        <dbReference type="EMBL" id="ATG97726.1"/>
    </source>
</evidence>
<evidence type="ECO:0000256" key="2">
    <source>
        <dbReference type="ARBA" id="ARBA00022692"/>
    </source>
</evidence>
<evidence type="ECO:0000256" key="1">
    <source>
        <dbReference type="ARBA" id="ARBA00004141"/>
    </source>
</evidence>
<dbReference type="Gene3D" id="1.20.1740.10">
    <property type="entry name" value="Amino acid/polyamine transporter I"/>
    <property type="match status" value="1"/>
</dbReference>
<dbReference type="Pfam" id="PF13520">
    <property type="entry name" value="AA_permease_2"/>
    <property type="match status" value="1"/>
</dbReference>
<dbReference type="PANTHER" id="PTHR11785">
    <property type="entry name" value="AMINO ACID TRANSPORTER"/>
    <property type="match status" value="1"/>
</dbReference>
<dbReference type="GO" id="GO:0016020">
    <property type="term" value="C:membrane"/>
    <property type="evidence" value="ECO:0007669"/>
    <property type="project" value="UniProtKB-SubCell"/>
</dbReference>
<dbReference type="AlphaFoldDB" id="A0A291ISP4"/>
<dbReference type="RefSeq" id="WP_096863014.1">
    <property type="nucleotide sequence ID" value="NZ_CP023668.1"/>
</dbReference>
<comment type="subcellular location">
    <subcellularLocation>
        <location evidence="1">Membrane</location>
        <topology evidence="1">Multi-pass membrane protein</topology>
    </subcellularLocation>
</comment>
<keyword evidence="4" id="KW-0472">Membrane</keyword>
<organism evidence="5 6">
    <name type="scientific">Mesoplasma lactucae ATCC 49193</name>
    <dbReference type="NCBI Taxonomy" id="81460"/>
    <lineage>
        <taxon>Bacteria</taxon>
        <taxon>Bacillati</taxon>
        <taxon>Mycoplasmatota</taxon>
        <taxon>Mollicutes</taxon>
        <taxon>Entomoplasmatales</taxon>
        <taxon>Entomoplasmataceae</taxon>
        <taxon>Mesoplasma</taxon>
    </lineage>
</organism>
<accession>A0A291ISP4</accession>
<keyword evidence="3" id="KW-1133">Transmembrane helix</keyword>
<name>A0A291ISP4_9MOLU</name>
<dbReference type="PANTHER" id="PTHR11785:SF512">
    <property type="entry name" value="SOBREMESA, ISOFORM B"/>
    <property type="match status" value="1"/>
</dbReference>
<dbReference type="KEGG" id="mlac:CP520_03240"/>
<reference evidence="5 6" key="1">
    <citation type="submission" date="2017-09" db="EMBL/GenBank/DDBJ databases">
        <title>SPAdes assembly of the Mesoplasma lactucae genome.</title>
        <authorList>
            <person name="Knight T.F."/>
            <person name="Rubinstein R."/>
            <person name="Citino T."/>
        </authorList>
    </citation>
    <scope>NUCLEOTIDE SEQUENCE [LARGE SCALE GENOMIC DNA]</scope>
    <source>
        <strain evidence="5 6">831-C4</strain>
    </source>
</reference>
<evidence type="ECO:0000313" key="6">
    <source>
        <dbReference type="Proteomes" id="UP000232227"/>
    </source>
</evidence>
<keyword evidence="2" id="KW-0812">Transmembrane</keyword>
<dbReference type="InterPro" id="IPR050598">
    <property type="entry name" value="AminoAcid_Transporter"/>
</dbReference>
<dbReference type="Proteomes" id="UP000232227">
    <property type="component" value="Chromosome"/>
</dbReference>
<dbReference type="OrthoDB" id="392043at2"/>
<protein>
    <submittedName>
        <fullName evidence="5">Amino acid permease</fullName>
    </submittedName>
</protein>
<dbReference type="GO" id="GO:0015179">
    <property type="term" value="F:L-amino acid transmembrane transporter activity"/>
    <property type="evidence" value="ECO:0007669"/>
    <property type="project" value="TreeGrafter"/>
</dbReference>
<dbReference type="EMBL" id="CP023668">
    <property type="protein sequence ID" value="ATG97726.1"/>
    <property type="molecule type" value="Genomic_DNA"/>
</dbReference>
<dbReference type="InterPro" id="IPR002293">
    <property type="entry name" value="AA/rel_permease1"/>
</dbReference>
<gene>
    <name evidence="5" type="ORF">CP520_03240</name>
</gene>
<evidence type="ECO:0000256" key="3">
    <source>
        <dbReference type="ARBA" id="ARBA00022989"/>
    </source>
</evidence>
<keyword evidence="6" id="KW-1185">Reference proteome</keyword>
<sequence length="538" mass="59892">MKKFSNTKAFEFMTLFVMVIGTVIGAGIYIKNTEVLKATQNPIIGIILWAIVGIVCVLCVLVFMEISSATKHFGNGTIANWAKIFVNRKTASYFSLLYTIIIWPAMYSLFAGTFIFYLLKLMNVEMSSGTQLAIYLGLGIFSMIMLFLFNAFLPAGSKWVQVIGNAFKFIPLFVALIAGFCMINDNSAMFNNGYKDSTWSTSDWEPSSFFRGFGGILLSFDGFYLIANSQKTAKHKEVVPKALMAGMTFAALFYVLMAVSLFLGSPDGSIFELFAKMSGGNATVARVIPAIIMMLICLLNLNSFTMFSMSNLESDVEAKLVYTGVRRGKISNFKSGLVQLTASIISYSIYILMGFFITRNGYGGWDSAKHAIDQAVTDYTGIMGSVAAILSFAMVDILIFACLINRRTNKVKVEKYKGVTILGTISGIAIAIFVICGIYTFIDSDPTHSTKFSDTTGMYFLILFIVMMVFVTIVFFIQEALFKKYPFKDGFGGYLTEEDPMPLLIAINPIKNYFTKKGQEEVKQYEQQDKPKNKRKRN</sequence>
<dbReference type="PIRSF" id="PIRSF006060">
    <property type="entry name" value="AA_transporter"/>
    <property type="match status" value="1"/>
</dbReference>
<evidence type="ECO:0000256" key="4">
    <source>
        <dbReference type="ARBA" id="ARBA00023136"/>
    </source>
</evidence>
<proteinExistence type="predicted"/>